<accession>A0AAE0GIR7</accession>
<reference evidence="1 2" key="1">
    <citation type="journal article" date="2015" name="Genome Biol. Evol.">
        <title>Comparative Genomics of a Bacterivorous Green Alga Reveals Evolutionary Causalities and Consequences of Phago-Mixotrophic Mode of Nutrition.</title>
        <authorList>
            <person name="Burns J.A."/>
            <person name="Paasch A."/>
            <person name="Narechania A."/>
            <person name="Kim E."/>
        </authorList>
    </citation>
    <scope>NUCLEOTIDE SEQUENCE [LARGE SCALE GENOMIC DNA]</scope>
    <source>
        <strain evidence="1 2">PLY_AMNH</strain>
    </source>
</reference>
<keyword evidence="2" id="KW-1185">Reference proteome</keyword>
<proteinExistence type="predicted"/>
<dbReference type="Proteomes" id="UP001190700">
    <property type="component" value="Unassembled WGS sequence"/>
</dbReference>
<dbReference type="AlphaFoldDB" id="A0AAE0GIR7"/>
<dbReference type="EMBL" id="LGRX02005191">
    <property type="protein sequence ID" value="KAK3278984.1"/>
    <property type="molecule type" value="Genomic_DNA"/>
</dbReference>
<sequence>MNARLTEATLREWSDNGAPLLRKGNSRVSGLTTIFDALLAPKWKKAAEEEGRLAFDDGDAGDSRSKASDAAIEELLQSLEVAHSKQARSAALDAAKRLRHAQRSLQDAAIELVTRERELLTATRRKPDEDEVSLKKTRDLAWESFRATCDSLLPNGDDAFAIVSTSRKIARDDCGHHVSRADPKRRKLSDATRFAEVESETPSRIAARAIADAALPRLSDTVAATIADSDASAAFRFVMEATCAFRRREASPATLPLFGDTKANFSTKGRSFNNASGATHRANALSESFTLNTDAKKASTDGLDNQNIGALRVENPSFSTLSAIYDTDKLVQMLLEHIKELLTLVEENMRLKNATCLASYNMLKAVVFHSAQSDPRKAAGKLFIEMTMAGLDAYLKVGKRAKLKNLRHFVKIENKDGNNFEWAANELQTIIANRAAGSPIASRTGSTTEREKLIKKTFLIALAIITDMMFIISNLKENGVLFESIDGLASLCFDIFVCGEFENDTPDERVTRIDNAVLRVGGNLFGAAGMSILKQPFENAVRLFAARGLYGNGLKLERLESE</sequence>
<evidence type="ECO:0000313" key="2">
    <source>
        <dbReference type="Proteomes" id="UP001190700"/>
    </source>
</evidence>
<comment type="caution">
    <text evidence="1">The sequence shown here is derived from an EMBL/GenBank/DDBJ whole genome shotgun (WGS) entry which is preliminary data.</text>
</comment>
<protein>
    <submittedName>
        <fullName evidence="1">Uncharacterized protein</fullName>
    </submittedName>
</protein>
<name>A0AAE0GIR7_9CHLO</name>
<organism evidence="1 2">
    <name type="scientific">Cymbomonas tetramitiformis</name>
    <dbReference type="NCBI Taxonomy" id="36881"/>
    <lineage>
        <taxon>Eukaryota</taxon>
        <taxon>Viridiplantae</taxon>
        <taxon>Chlorophyta</taxon>
        <taxon>Pyramimonadophyceae</taxon>
        <taxon>Pyramimonadales</taxon>
        <taxon>Pyramimonadaceae</taxon>
        <taxon>Cymbomonas</taxon>
    </lineage>
</organism>
<evidence type="ECO:0000313" key="1">
    <source>
        <dbReference type="EMBL" id="KAK3278984.1"/>
    </source>
</evidence>
<gene>
    <name evidence="1" type="ORF">CYMTET_13106</name>
</gene>